<dbReference type="InterPro" id="IPR000524">
    <property type="entry name" value="Tscrpt_reg_HTH_GntR"/>
</dbReference>
<dbReference type="Gene3D" id="1.20.120.530">
    <property type="entry name" value="GntR ligand-binding domain-like"/>
    <property type="match status" value="1"/>
</dbReference>
<keyword evidence="1" id="KW-0805">Transcription regulation</keyword>
<dbReference type="GO" id="GO:0003700">
    <property type="term" value="F:DNA-binding transcription factor activity"/>
    <property type="evidence" value="ECO:0007669"/>
    <property type="project" value="InterPro"/>
</dbReference>
<protein>
    <submittedName>
        <fullName evidence="5">GntR family transcriptional regulator</fullName>
    </submittedName>
</protein>
<evidence type="ECO:0000313" key="6">
    <source>
        <dbReference type="Proteomes" id="UP000054851"/>
    </source>
</evidence>
<dbReference type="Proteomes" id="UP000054851">
    <property type="component" value="Unassembled WGS sequence"/>
</dbReference>
<dbReference type="Pfam" id="PF00392">
    <property type="entry name" value="GntR"/>
    <property type="match status" value="1"/>
</dbReference>
<dbReference type="InterPro" id="IPR036390">
    <property type="entry name" value="WH_DNA-bd_sf"/>
</dbReference>
<name>A0A158C220_9BURK</name>
<dbReference type="SMART" id="SM00345">
    <property type="entry name" value="HTH_GNTR"/>
    <property type="match status" value="1"/>
</dbReference>
<dbReference type="InterPro" id="IPR011711">
    <property type="entry name" value="GntR_C"/>
</dbReference>
<dbReference type="InterPro" id="IPR008920">
    <property type="entry name" value="TF_FadR/GntR_C"/>
</dbReference>
<dbReference type="GO" id="GO:0003677">
    <property type="term" value="F:DNA binding"/>
    <property type="evidence" value="ECO:0007669"/>
    <property type="project" value="UniProtKB-KW"/>
</dbReference>
<dbReference type="SUPFAM" id="SSF48008">
    <property type="entry name" value="GntR ligand-binding domain-like"/>
    <property type="match status" value="1"/>
</dbReference>
<evidence type="ECO:0000256" key="3">
    <source>
        <dbReference type="ARBA" id="ARBA00023163"/>
    </source>
</evidence>
<dbReference type="InterPro" id="IPR036388">
    <property type="entry name" value="WH-like_DNA-bd_sf"/>
</dbReference>
<dbReference type="Gene3D" id="1.10.10.10">
    <property type="entry name" value="Winged helix-like DNA-binding domain superfamily/Winged helix DNA-binding domain"/>
    <property type="match status" value="1"/>
</dbReference>
<proteinExistence type="predicted"/>
<accession>A0A158C220</accession>
<keyword evidence="2" id="KW-0238">DNA-binding</keyword>
<feature type="domain" description="HTH gntR-type" evidence="4">
    <location>
        <begin position="13"/>
        <end position="80"/>
    </location>
</feature>
<sequence length="250" mass="27750">MSSVLNVPKVVKQSMGSQAVDILRESIINGDLPAGARITEIQLSEEMDLSRATVRAALHQLAKEGLTTLVPYTGWTVITLTPKDVWELYTLRSSLERLAAQLVASTLNDRKRQRIRTCFAALERSCASSNKRVMAEADFAFHKTIIELSEHGRLKDQYEVIERQIRIYIRSSDSLAETSEAIIEQHRPISVAILGEDVEEAGRLSEAHNMTEGKKLTAHLLSLDSPEIGLNPLGPTGRLKNLKARRGKLA</sequence>
<dbReference type="EMBL" id="FCOA02000016">
    <property type="protein sequence ID" value="SAK75587.1"/>
    <property type="molecule type" value="Genomic_DNA"/>
</dbReference>
<dbReference type="CDD" id="cd07377">
    <property type="entry name" value="WHTH_GntR"/>
    <property type="match status" value="1"/>
</dbReference>
<dbReference type="Pfam" id="PF07729">
    <property type="entry name" value="FCD"/>
    <property type="match status" value="1"/>
</dbReference>
<keyword evidence="3" id="KW-0804">Transcription</keyword>
<evidence type="ECO:0000256" key="1">
    <source>
        <dbReference type="ARBA" id="ARBA00023015"/>
    </source>
</evidence>
<evidence type="ECO:0000259" key="4">
    <source>
        <dbReference type="PROSITE" id="PS50949"/>
    </source>
</evidence>
<dbReference type="PANTHER" id="PTHR43537">
    <property type="entry name" value="TRANSCRIPTIONAL REGULATOR, GNTR FAMILY"/>
    <property type="match status" value="1"/>
</dbReference>
<dbReference type="OrthoDB" id="8903404at2"/>
<dbReference type="STRING" id="1777140.AWB79_04477"/>
<comment type="caution">
    <text evidence="5">The sequence shown here is derived from an EMBL/GenBank/DDBJ whole genome shotgun (WGS) entry which is preliminary data.</text>
</comment>
<dbReference type="PANTHER" id="PTHR43537:SF24">
    <property type="entry name" value="GLUCONATE OPERON TRANSCRIPTIONAL REPRESSOR"/>
    <property type="match status" value="1"/>
</dbReference>
<evidence type="ECO:0000256" key="2">
    <source>
        <dbReference type="ARBA" id="ARBA00023125"/>
    </source>
</evidence>
<organism evidence="5 6">
    <name type="scientific">Caballeronia hypogeia</name>
    <dbReference type="NCBI Taxonomy" id="1777140"/>
    <lineage>
        <taxon>Bacteria</taxon>
        <taxon>Pseudomonadati</taxon>
        <taxon>Pseudomonadota</taxon>
        <taxon>Betaproteobacteria</taxon>
        <taxon>Burkholderiales</taxon>
        <taxon>Burkholderiaceae</taxon>
        <taxon>Caballeronia</taxon>
    </lineage>
</organism>
<keyword evidence="6" id="KW-1185">Reference proteome</keyword>
<dbReference type="SUPFAM" id="SSF46785">
    <property type="entry name" value="Winged helix' DNA-binding domain"/>
    <property type="match status" value="1"/>
</dbReference>
<dbReference type="SMART" id="SM00895">
    <property type="entry name" value="FCD"/>
    <property type="match status" value="1"/>
</dbReference>
<dbReference type="PROSITE" id="PS50949">
    <property type="entry name" value="HTH_GNTR"/>
    <property type="match status" value="1"/>
</dbReference>
<reference evidence="5" key="1">
    <citation type="submission" date="2016-01" db="EMBL/GenBank/DDBJ databases">
        <authorList>
            <person name="Peeters C."/>
        </authorList>
    </citation>
    <scope>NUCLEOTIDE SEQUENCE</scope>
    <source>
        <strain evidence="5">LMG 29322</strain>
    </source>
</reference>
<dbReference type="AlphaFoldDB" id="A0A158C220"/>
<evidence type="ECO:0000313" key="5">
    <source>
        <dbReference type="EMBL" id="SAK75587.1"/>
    </source>
</evidence>
<gene>
    <name evidence="5" type="ORF">AWB79_04477</name>
</gene>